<evidence type="ECO:0000256" key="2">
    <source>
        <dbReference type="SAM" id="SignalP"/>
    </source>
</evidence>
<comment type="caution">
    <text evidence="1">Lacks conserved residue(s) required for the propagation of feature annotation.</text>
</comment>
<proteinExistence type="predicted"/>
<keyword evidence="2" id="KW-0732">Signal</keyword>
<dbReference type="EMBL" id="JBJQOH010000001">
    <property type="protein sequence ID" value="KAL3699605.1"/>
    <property type="molecule type" value="Genomic_DNA"/>
</dbReference>
<dbReference type="SUPFAM" id="SSF49723">
    <property type="entry name" value="Lipase/lipooxygenase domain (PLAT/LH2 domain)"/>
    <property type="match status" value="1"/>
</dbReference>
<gene>
    <name evidence="4" type="ORF">R1sor_017627</name>
</gene>
<comment type="caution">
    <text evidence="4">The sequence shown here is derived from an EMBL/GenBank/DDBJ whole genome shotgun (WGS) entry which is preliminary data.</text>
</comment>
<evidence type="ECO:0000313" key="4">
    <source>
        <dbReference type="EMBL" id="KAL3699605.1"/>
    </source>
</evidence>
<dbReference type="PROSITE" id="PS50095">
    <property type="entry name" value="PLAT"/>
    <property type="match status" value="1"/>
</dbReference>
<name>A0ABD3IB28_9MARC</name>
<protein>
    <recommendedName>
        <fullName evidence="3">PLAT domain-containing protein</fullName>
    </recommendedName>
</protein>
<dbReference type="PANTHER" id="PTHR31718">
    <property type="entry name" value="PLAT DOMAIN-CONTAINING PROTEIN"/>
    <property type="match status" value="1"/>
</dbReference>
<dbReference type="Gene3D" id="2.60.60.20">
    <property type="entry name" value="PLAT/LH2 domain"/>
    <property type="match status" value="1"/>
</dbReference>
<accession>A0ABD3IB28</accession>
<sequence>MGTSRCCLGNTSGNAVLVIQMGLGLSVLSLLLSFSTASADTVPVDSSSSEKLQTNGNANLEINNEICSYTVTTVTGKRAGSSTDSVISARLENSRGESVYFSELDNGKKRFQRGHSDKFVMMGDCVTNLCKLTLYTDDSSDFGAWFVETVSYSVQTPSGPEHKTWEVQEWLPRDDDSTELFLVVDDCPKETI</sequence>
<evidence type="ECO:0000313" key="5">
    <source>
        <dbReference type="Proteomes" id="UP001633002"/>
    </source>
</evidence>
<keyword evidence="5" id="KW-1185">Reference proteome</keyword>
<dbReference type="InterPro" id="IPR036392">
    <property type="entry name" value="PLAT/LH2_dom_sf"/>
</dbReference>
<reference evidence="4 5" key="1">
    <citation type="submission" date="2024-09" db="EMBL/GenBank/DDBJ databases">
        <title>Chromosome-scale assembly of Riccia sorocarpa.</title>
        <authorList>
            <person name="Paukszto L."/>
        </authorList>
    </citation>
    <scope>NUCLEOTIDE SEQUENCE [LARGE SCALE GENOMIC DNA]</scope>
    <source>
        <strain evidence="4">LP-2024</strain>
        <tissue evidence="4">Aerial parts of the thallus</tissue>
    </source>
</reference>
<feature type="chain" id="PRO_5044766047" description="PLAT domain-containing protein" evidence="2">
    <location>
        <begin position="40"/>
        <end position="192"/>
    </location>
</feature>
<dbReference type="PANTHER" id="PTHR31718:SF60">
    <property type="entry name" value="LIPOXYGENASE HOMOLOGY DOMAIN-CONTAINING PROTEIN 1"/>
    <property type="match status" value="1"/>
</dbReference>
<dbReference type="InterPro" id="IPR001024">
    <property type="entry name" value="PLAT/LH2_dom"/>
</dbReference>
<dbReference type="Pfam" id="PF06232">
    <property type="entry name" value="ATS3"/>
    <property type="match status" value="1"/>
</dbReference>
<organism evidence="4 5">
    <name type="scientific">Riccia sorocarpa</name>
    <dbReference type="NCBI Taxonomy" id="122646"/>
    <lineage>
        <taxon>Eukaryota</taxon>
        <taxon>Viridiplantae</taxon>
        <taxon>Streptophyta</taxon>
        <taxon>Embryophyta</taxon>
        <taxon>Marchantiophyta</taxon>
        <taxon>Marchantiopsida</taxon>
        <taxon>Marchantiidae</taxon>
        <taxon>Marchantiales</taxon>
        <taxon>Ricciaceae</taxon>
        <taxon>Riccia</taxon>
    </lineage>
</organism>
<feature type="signal peptide" evidence="2">
    <location>
        <begin position="1"/>
        <end position="39"/>
    </location>
</feature>
<dbReference type="AlphaFoldDB" id="A0ABD3IB28"/>
<dbReference type="Proteomes" id="UP001633002">
    <property type="component" value="Unassembled WGS sequence"/>
</dbReference>
<dbReference type="InterPro" id="IPR010417">
    <property type="entry name" value="Embryo-specific_ATS3"/>
</dbReference>
<evidence type="ECO:0000256" key="1">
    <source>
        <dbReference type="PROSITE-ProRule" id="PRU00152"/>
    </source>
</evidence>
<evidence type="ECO:0000259" key="3">
    <source>
        <dbReference type="PROSITE" id="PS50095"/>
    </source>
</evidence>
<feature type="domain" description="PLAT" evidence="3">
    <location>
        <begin position="67"/>
        <end position="185"/>
    </location>
</feature>